<evidence type="ECO:0000256" key="8">
    <source>
        <dbReference type="SAM" id="Phobius"/>
    </source>
</evidence>
<dbReference type="RefSeq" id="WP_090611667.1">
    <property type="nucleotide sequence ID" value="NZ_FOFD01000001.1"/>
</dbReference>
<feature type="transmembrane region" description="Helical" evidence="8">
    <location>
        <begin position="12"/>
        <end position="33"/>
    </location>
</feature>
<evidence type="ECO:0000259" key="9">
    <source>
        <dbReference type="PROSITE" id="PS50109"/>
    </source>
</evidence>
<dbReference type="CDD" id="cd00082">
    <property type="entry name" value="HisKA"/>
    <property type="match status" value="1"/>
</dbReference>
<accession>A0A1H8ZGU6</accession>
<evidence type="ECO:0000256" key="6">
    <source>
        <dbReference type="SAM" id="Coils"/>
    </source>
</evidence>
<evidence type="ECO:0000256" key="7">
    <source>
        <dbReference type="SAM" id="MobiDB-lite"/>
    </source>
</evidence>
<keyword evidence="8" id="KW-0812">Transmembrane</keyword>
<reference evidence="11" key="1">
    <citation type="submission" date="2016-10" db="EMBL/GenBank/DDBJ databases">
        <authorList>
            <person name="Varghese N."/>
            <person name="Submissions S."/>
        </authorList>
    </citation>
    <scope>NUCLEOTIDE SEQUENCE [LARGE SCALE GENOMIC DNA]</scope>
    <source>
        <strain evidence="11">DSM 25055</strain>
    </source>
</reference>
<evidence type="ECO:0000256" key="4">
    <source>
        <dbReference type="ARBA" id="ARBA00022679"/>
    </source>
</evidence>
<dbReference type="Gene3D" id="1.10.287.130">
    <property type="match status" value="1"/>
</dbReference>
<dbReference type="Gene3D" id="3.30.565.10">
    <property type="entry name" value="Histidine kinase-like ATPase, C-terminal domain"/>
    <property type="match status" value="1"/>
</dbReference>
<keyword evidence="5 10" id="KW-0418">Kinase</keyword>
<feature type="transmembrane region" description="Helical" evidence="8">
    <location>
        <begin position="75"/>
        <end position="99"/>
    </location>
</feature>
<dbReference type="SUPFAM" id="SSF47384">
    <property type="entry name" value="Homodimeric domain of signal transducing histidine kinase"/>
    <property type="match status" value="1"/>
</dbReference>
<name>A0A1H8ZGU6_9EURY</name>
<dbReference type="InterPro" id="IPR004358">
    <property type="entry name" value="Sig_transdc_His_kin-like_C"/>
</dbReference>
<dbReference type="PRINTS" id="PR00344">
    <property type="entry name" value="BCTRLSENSOR"/>
</dbReference>
<feature type="transmembrane region" description="Helical" evidence="8">
    <location>
        <begin position="111"/>
        <end position="133"/>
    </location>
</feature>
<dbReference type="Pfam" id="PF02518">
    <property type="entry name" value="HATPase_c"/>
    <property type="match status" value="1"/>
</dbReference>
<dbReference type="EC" id="2.7.13.3" evidence="2"/>
<evidence type="ECO:0000256" key="5">
    <source>
        <dbReference type="ARBA" id="ARBA00022777"/>
    </source>
</evidence>
<keyword evidence="8" id="KW-1133">Transmembrane helix</keyword>
<dbReference type="SUPFAM" id="SSF55874">
    <property type="entry name" value="ATPase domain of HSP90 chaperone/DNA topoisomerase II/histidine kinase"/>
    <property type="match status" value="1"/>
</dbReference>
<dbReference type="InterPro" id="IPR003594">
    <property type="entry name" value="HATPase_dom"/>
</dbReference>
<dbReference type="Proteomes" id="UP000199114">
    <property type="component" value="Unassembled WGS sequence"/>
</dbReference>
<dbReference type="InterPro" id="IPR036890">
    <property type="entry name" value="HATPase_C_sf"/>
</dbReference>
<feature type="transmembrane region" description="Helical" evidence="8">
    <location>
        <begin position="45"/>
        <end position="63"/>
    </location>
</feature>
<proteinExistence type="predicted"/>
<dbReference type="InterPro" id="IPR005467">
    <property type="entry name" value="His_kinase_dom"/>
</dbReference>
<dbReference type="InterPro" id="IPR031623">
    <property type="entry name" value="HisKA_4TM"/>
</dbReference>
<dbReference type="InterPro" id="IPR036097">
    <property type="entry name" value="HisK_dim/P_sf"/>
</dbReference>
<dbReference type="AlphaFoldDB" id="A0A1H8ZGU6"/>
<dbReference type="InterPro" id="IPR052162">
    <property type="entry name" value="Sensor_kinase/Photoreceptor"/>
</dbReference>
<evidence type="ECO:0000313" key="10">
    <source>
        <dbReference type="EMBL" id="SEP63467.1"/>
    </source>
</evidence>
<feature type="coiled-coil region" evidence="6">
    <location>
        <begin position="137"/>
        <end position="171"/>
    </location>
</feature>
<keyword evidence="3" id="KW-0597">Phosphoprotein</keyword>
<dbReference type="STRING" id="1186196.SAMN04489841_0164"/>
<feature type="region of interest" description="Disordered" evidence="7">
    <location>
        <begin position="371"/>
        <end position="391"/>
    </location>
</feature>
<dbReference type="GO" id="GO:0000155">
    <property type="term" value="F:phosphorelay sensor kinase activity"/>
    <property type="evidence" value="ECO:0007669"/>
    <property type="project" value="InterPro"/>
</dbReference>
<keyword evidence="6" id="KW-0175">Coiled coil</keyword>
<feature type="domain" description="Histidine kinase" evidence="9">
    <location>
        <begin position="174"/>
        <end position="387"/>
    </location>
</feature>
<dbReference type="EMBL" id="FOFD01000001">
    <property type="protein sequence ID" value="SEP63467.1"/>
    <property type="molecule type" value="Genomic_DNA"/>
</dbReference>
<evidence type="ECO:0000313" key="11">
    <source>
        <dbReference type="Proteomes" id="UP000199114"/>
    </source>
</evidence>
<dbReference type="FunFam" id="3.30.565.10:FF:000006">
    <property type="entry name" value="Sensor histidine kinase WalK"/>
    <property type="match status" value="1"/>
</dbReference>
<comment type="catalytic activity">
    <reaction evidence="1">
        <text>ATP + protein L-histidine = ADP + protein N-phospho-L-histidine.</text>
        <dbReference type="EC" id="2.7.13.3"/>
    </reaction>
</comment>
<keyword evidence="11" id="KW-1185">Reference proteome</keyword>
<keyword evidence="8" id="KW-0472">Membrane</keyword>
<dbReference type="PROSITE" id="PS50109">
    <property type="entry name" value="HIS_KIN"/>
    <property type="match status" value="1"/>
</dbReference>
<evidence type="ECO:0000256" key="3">
    <source>
        <dbReference type="ARBA" id="ARBA00022553"/>
    </source>
</evidence>
<dbReference type="SMART" id="SM00388">
    <property type="entry name" value="HisKA"/>
    <property type="match status" value="1"/>
</dbReference>
<protein>
    <recommendedName>
        <fullName evidence="2">histidine kinase</fullName>
        <ecNumber evidence="2">2.7.13.3</ecNumber>
    </recommendedName>
</protein>
<gene>
    <name evidence="10" type="ORF">SAMN04489841_0164</name>
</gene>
<evidence type="ECO:0000256" key="2">
    <source>
        <dbReference type="ARBA" id="ARBA00012438"/>
    </source>
</evidence>
<sequence>MVPRNRVTLPLGSNGAIEAIGGLYVVLAIGWAFERLVGGSPVSNVVLVASFIGVPGLVLLYGSHRLPRTEVRPEFYPTVVRWCLGGLGLLLGILVVYQLEPAESVTDPLRAVLVLTAFGSVAGFGVGINDALAKTRAHELDRRNRELRRIKARLEETNGELEASNERLEQFAYAASHDLQEPLRMVTSYLTLVETRYGDELDADGREFIDYAVEGAERMRTMIDALLEYSRVGTQGGSSEPVDLAAVFATVRKDLEVSLAESDATLETAALPCVEGDRNQLRQLFQNLVSNAIEYSGDEPPHVRVTAERSGSNWTVSVADEGIGIDPADADRVFEVFQRLHSREEYDGTGIGLALCKRIVERHGGEIRVESEPGGGSTFSVTLPATDACDE</sequence>
<dbReference type="OrthoDB" id="106630at2157"/>
<dbReference type="SMART" id="SM00387">
    <property type="entry name" value="HATPase_c"/>
    <property type="match status" value="1"/>
</dbReference>
<evidence type="ECO:0000256" key="1">
    <source>
        <dbReference type="ARBA" id="ARBA00000085"/>
    </source>
</evidence>
<dbReference type="PANTHER" id="PTHR43304">
    <property type="entry name" value="PHYTOCHROME-LIKE PROTEIN CPH1"/>
    <property type="match status" value="1"/>
</dbReference>
<dbReference type="InterPro" id="IPR003661">
    <property type="entry name" value="HisK_dim/P_dom"/>
</dbReference>
<organism evidence="10 11">
    <name type="scientific">Natrinema salaciae</name>
    <dbReference type="NCBI Taxonomy" id="1186196"/>
    <lineage>
        <taxon>Archaea</taxon>
        <taxon>Methanobacteriati</taxon>
        <taxon>Methanobacteriota</taxon>
        <taxon>Stenosarchaea group</taxon>
        <taxon>Halobacteria</taxon>
        <taxon>Halobacteriales</taxon>
        <taxon>Natrialbaceae</taxon>
        <taxon>Natrinema</taxon>
    </lineage>
</organism>
<dbReference type="Pfam" id="PF16926">
    <property type="entry name" value="HisKA_4TM"/>
    <property type="match status" value="1"/>
</dbReference>
<dbReference type="PANTHER" id="PTHR43304:SF1">
    <property type="entry name" value="PAC DOMAIN-CONTAINING PROTEIN"/>
    <property type="match status" value="1"/>
</dbReference>
<dbReference type="Pfam" id="PF00512">
    <property type="entry name" value="HisKA"/>
    <property type="match status" value="1"/>
</dbReference>
<keyword evidence="4" id="KW-0808">Transferase</keyword>